<accession>A0A7X3MNK0</accession>
<name>A0A7X3MNK0_9HYPH</name>
<keyword evidence="2" id="KW-1185">Reference proteome</keyword>
<dbReference type="EMBL" id="WURB01000001">
    <property type="protein sequence ID" value="MXQ10267.1"/>
    <property type="molecule type" value="Genomic_DNA"/>
</dbReference>
<dbReference type="Proteomes" id="UP000436483">
    <property type="component" value="Unassembled WGS sequence"/>
</dbReference>
<sequence>MRKLIQKALLRHFREQGEFSGALLITFKDGRPQMTGLIDDDDQAAEALIMAVMNAIETPDSDDEDYVDTIGPCVGEA</sequence>
<proteinExistence type="predicted"/>
<dbReference type="AlphaFoldDB" id="A0A7X3MNK0"/>
<evidence type="ECO:0000313" key="1">
    <source>
        <dbReference type="EMBL" id="MXQ10267.1"/>
    </source>
</evidence>
<dbReference type="OrthoDB" id="9943737at2"/>
<evidence type="ECO:0000313" key="2">
    <source>
        <dbReference type="Proteomes" id="UP000436483"/>
    </source>
</evidence>
<protein>
    <submittedName>
        <fullName evidence="1">Uncharacterized protein</fullName>
    </submittedName>
</protein>
<comment type="caution">
    <text evidence="1">The sequence shown here is derived from an EMBL/GenBank/DDBJ whole genome shotgun (WGS) entry which is preliminary data.</text>
</comment>
<reference evidence="1 2" key="2">
    <citation type="submission" date="2020-01" db="EMBL/GenBank/DDBJ databases">
        <title>Microvirga sp. nov., an arsenate reduction bacterium isolated from Tibet hotspring sediments.</title>
        <authorList>
            <person name="Xian W.-D."/>
            <person name="Li W.-J."/>
        </authorList>
    </citation>
    <scope>NUCLEOTIDE SEQUENCE [LARGE SCALE GENOMIC DNA]</scope>
    <source>
        <strain evidence="1 2">KCTC 23863</strain>
    </source>
</reference>
<dbReference type="RefSeq" id="WP_160882854.1">
    <property type="nucleotide sequence ID" value="NZ_WURB01000001.1"/>
</dbReference>
<gene>
    <name evidence="1" type="ORF">GR328_02115</name>
</gene>
<reference evidence="1 2" key="1">
    <citation type="submission" date="2019-12" db="EMBL/GenBank/DDBJ databases">
        <authorList>
            <person name="Yuan C.-G."/>
        </authorList>
    </citation>
    <scope>NUCLEOTIDE SEQUENCE [LARGE SCALE GENOMIC DNA]</scope>
    <source>
        <strain evidence="1 2">KCTC 23863</strain>
    </source>
</reference>
<organism evidence="1 2">
    <name type="scientific">Microvirga makkahensis</name>
    <dbReference type="NCBI Taxonomy" id="1128670"/>
    <lineage>
        <taxon>Bacteria</taxon>
        <taxon>Pseudomonadati</taxon>
        <taxon>Pseudomonadota</taxon>
        <taxon>Alphaproteobacteria</taxon>
        <taxon>Hyphomicrobiales</taxon>
        <taxon>Methylobacteriaceae</taxon>
        <taxon>Microvirga</taxon>
    </lineage>
</organism>